<comment type="caution">
    <text evidence="1">The sequence shown here is derived from an EMBL/GenBank/DDBJ whole genome shotgun (WGS) entry which is preliminary data.</text>
</comment>
<accession>A0AAN7LGK8</accession>
<organism evidence="1 2">
    <name type="scientific">Trapa incisa</name>
    <dbReference type="NCBI Taxonomy" id="236973"/>
    <lineage>
        <taxon>Eukaryota</taxon>
        <taxon>Viridiplantae</taxon>
        <taxon>Streptophyta</taxon>
        <taxon>Embryophyta</taxon>
        <taxon>Tracheophyta</taxon>
        <taxon>Spermatophyta</taxon>
        <taxon>Magnoliopsida</taxon>
        <taxon>eudicotyledons</taxon>
        <taxon>Gunneridae</taxon>
        <taxon>Pentapetalae</taxon>
        <taxon>rosids</taxon>
        <taxon>malvids</taxon>
        <taxon>Myrtales</taxon>
        <taxon>Lythraceae</taxon>
        <taxon>Trapa</taxon>
    </lineage>
</organism>
<evidence type="ECO:0000313" key="2">
    <source>
        <dbReference type="Proteomes" id="UP001345219"/>
    </source>
</evidence>
<keyword evidence="2" id="KW-1185">Reference proteome</keyword>
<proteinExistence type="predicted"/>
<gene>
    <name evidence="1" type="ORF">SAY87_016068</name>
</gene>
<reference evidence="1 2" key="1">
    <citation type="journal article" date="2023" name="Hortic Res">
        <title>Pangenome of water caltrop reveals structural variations and asymmetric subgenome divergence after allopolyploidization.</title>
        <authorList>
            <person name="Zhang X."/>
            <person name="Chen Y."/>
            <person name="Wang L."/>
            <person name="Yuan Y."/>
            <person name="Fang M."/>
            <person name="Shi L."/>
            <person name="Lu R."/>
            <person name="Comes H.P."/>
            <person name="Ma Y."/>
            <person name="Chen Y."/>
            <person name="Huang G."/>
            <person name="Zhou Y."/>
            <person name="Zheng Z."/>
            <person name="Qiu Y."/>
        </authorList>
    </citation>
    <scope>NUCLEOTIDE SEQUENCE [LARGE SCALE GENOMIC DNA]</scope>
    <source>
        <tissue evidence="1">Roots</tissue>
    </source>
</reference>
<evidence type="ECO:0000313" key="1">
    <source>
        <dbReference type="EMBL" id="KAK4779962.1"/>
    </source>
</evidence>
<dbReference type="AlphaFoldDB" id="A0AAN7LGK8"/>
<dbReference type="EMBL" id="JAXIOK010000001">
    <property type="protein sequence ID" value="KAK4779962.1"/>
    <property type="molecule type" value="Genomic_DNA"/>
</dbReference>
<protein>
    <submittedName>
        <fullName evidence="1">Uncharacterized protein</fullName>
    </submittedName>
</protein>
<dbReference type="Proteomes" id="UP001345219">
    <property type="component" value="Chromosome 13"/>
</dbReference>
<sequence length="71" mass="7774">MHTILSQVLSVEGDLHGLFALGLGDNIEHVLRAPTPTGGVSVTRDMMHMARHRMNALPTDSDWTHRTGTGR</sequence>
<name>A0AAN7LGK8_9MYRT</name>